<comment type="caution">
    <text evidence="7">The sequence shown here is derived from an EMBL/GenBank/DDBJ whole genome shotgun (WGS) entry which is preliminary data.</text>
</comment>
<evidence type="ECO:0000313" key="7">
    <source>
        <dbReference type="EMBL" id="RUS82660.1"/>
    </source>
</evidence>
<evidence type="ECO:0000256" key="5">
    <source>
        <dbReference type="ARBA" id="ARBA00093456"/>
    </source>
</evidence>
<gene>
    <name evidence="7" type="ORF">EGW08_009563</name>
</gene>
<comment type="subcellular location">
    <subcellularLocation>
        <location evidence="1">Nucleus</location>
    </subcellularLocation>
</comment>
<protein>
    <recommendedName>
        <fullName evidence="9">Fanconi anemia group D2 protein</fullName>
    </recommendedName>
</protein>
<dbReference type="PANTHER" id="PTHR32086">
    <property type="entry name" value="FANCONI ANEMIA GROUP D2 PROTEIN"/>
    <property type="match status" value="1"/>
</dbReference>
<evidence type="ECO:0000256" key="3">
    <source>
        <dbReference type="ARBA" id="ARBA00022843"/>
    </source>
</evidence>
<dbReference type="GO" id="GO:0000793">
    <property type="term" value="C:condensed chromosome"/>
    <property type="evidence" value="ECO:0007669"/>
    <property type="project" value="TreeGrafter"/>
</dbReference>
<evidence type="ECO:0000256" key="2">
    <source>
        <dbReference type="ARBA" id="ARBA00022499"/>
    </source>
</evidence>
<feature type="compositionally biased region" description="Basic residues" evidence="6">
    <location>
        <begin position="707"/>
        <end position="719"/>
    </location>
</feature>
<dbReference type="GO" id="GO:1990918">
    <property type="term" value="P:double-strand break repair involved in meiotic recombination"/>
    <property type="evidence" value="ECO:0007669"/>
    <property type="project" value="TreeGrafter"/>
</dbReference>
<evidence type="ECO:0000256" key="4">
    <source>
        <dbReference type="ARBA" id="ARBA00023242"/>
    </source>
</evidence>
<sequence length="1332" mass="148459">MAVPDSAVRLLLGVDVIQSPLMVLLLDKLTIFRGKENDSVFHEGQMVYIPRLLLSQFRFLDRIVDGKELTRKLLSVLTDVSLEVQKEILACIPDIVEDSEHAEVAKKLKEELTANKELTCAAIDALTYLNISQEQVVQVRTSIVAMLKAFSFTDLPIVVNFLLESLTSQDSLEIVNEIRLNIEFEINSKLSAAEKEKMKTSAKLTVDALKGRMQFQRHVADSWIKVLDSAQCVRMLDVYVLLILHWLDRRKLVESLLRNKIRNGVLTEQHLARAFAAHKQIVRDYFPSVLALAQTLVRSTEPQICLMGSALYTLAFSHFDPYCKQELVASLMAHIGSGSSSEINASLNILAELVKTQLAEISRYAVFIKGAIDYLDHNNLSIEHIRKLYLLLAQLAFTSRDGNYLQDDLHIIIRKQLTSGNAKYKRMGVMGAIAVVQALAGSPKENNVDNLSKDKHKQVVDLLELVRSSCCRDAEMTALFLDSLSAMLATQRLAKNEESWIADNMTEAFEETFVADLDELPQLQEKSLVPVERLFGLNNEAESTIFINLVPLVGTVPDKGQDKGAQQSPLCLAPLFRLITRCEMLQSDGDLGNIDALLGCPILMLSPDLCDRLPSLSLKEKDVVCTSLFFCSNWAREVVNSFASMDNDEMKGKVVMRLRLIIQLNELLAKCLVHHPSFVPCPAVFELEKPAMVPKAAPKPAGADKKKGGKGGKGKKQKKGGATIDETLVNSTQDDEEANATLTQSSLDADSSKAKKIDGGDKVVKNSLDLGSYRQFFRELDISVFSILKVGLNRKWRSLPESDGVASLAKDEIKLDLPELNFLLEDLSLKLKHALTLSTSSGRRGGFTKGDDSRKIGFSNLDHHSPRQIASHMVSLFPTLCDLVEDACNFFQAQTLNGGGDEDEDDPMEERAPRLDAESEPMGCCLQLLLQCALSLLGWGGWDTEDNQELLMTVLMVAARRLSPDASESVTKQEALRCTFDYFSNLVETAPVMDTAVTVIKLLKLLATRSSDTDIKEKLALHAKSVLRREWKNSSGELEKGAHHNENLQLVIQTFVMSSSSPLEVLETLATRDLASMVNLDRRGHAEEMASLNRWTFPVFYKVMLIELITNIKRIPVGKKSDSLEVLEEHLLSWTIAVKILYTAVSLTKVFNGRANLSAAMKMGRQFVELFLRQGMPLMDVLFRRRHAQVEKLLRSLQQSTRMLHHLCGHSKIHKDLALTNQVPMLKRALETFVYRVKAMLVLNNCQDAFWVGNLKNRNLQGEEILTQTSIASSGAAEDNDDDDDEEDEDDNAAAEGDEDSEVELEEQEVNNDKSTNQEDSTSAGGSYSEIF</sequence>
<evidence type="ECO:0000256" key="6">
    <source>
        <dbReference type="SAM" id="MobiDB-lite"/>
    </source>
</evidence>
<evidence type="ECO:0000256" key="1">
    <source>
        <dbReference type="ARBA" id="ARBA00004123"/>
    </source>
</evidence>
<dbReference type="PANTHER" id="PTHR32086:SF0">
    <property type="entry name" value="FANCONI ANEMIA GROUP D2 PROTEIN"/>
    <property type="match status" value="1"/>
</dbReference>
<dbReference type="STRING" id="188477.A0A3S1BFS3"/>
<dbReference type="EMBL" id="RQTK01000276">
    <property type="protein sequence ID" value="RUS82660.1"/>
    <property type="molecule type" value="Genomic_DNA"/>
</dbReference>
<dbReference type="Pfam" id="PF14631">
    <property type="entry name" value="FancD2"/>
    <property type="match status" value="1"/>
</dbReference>
<keyword evidence="4" id="KW-0539">Nucleus</keyword>
<evidence type="ECO:0008006" key="9">
    <source>
        <dbReference type="Google" id="ProtNLM"/>
    </source>
</evidence>
<dbReference type="GO" id="GO:0070182">
    <property type="term" value="F:DNA polymerase binding"/>
    <property type="evidence" value="ECO:0007669"/>
    <property type="project" value="TreeGrafter"/>
</dbReference>
<dbReference type="OrthoDB" id="27031at2759"/>
<dbReference type="GO" id="GO:0007129">
    <property type="term" value="P:homologous chromosome pairing at meiosis"/>
    <property type="evidence" value="ECO:0007669"/>
    <property type="project" value="TreeGrafter"/>
</dbReference>
<proteinExistence type="inferred from homology"/>
<dbReference type="GO" id="GO:0036297">
    <property type="term" value="P:interstrand cross-link repair"/>
    <property type="evidence" value="ECO:0007669"/>
    <property type="project" value="TreeGrafter"/>
</dbReference>
<comment type="similarity">
    <text evidence="5">Belongs to the Fanconi anemia protein FANCD2 family.</text>
</comment>
<keyword evidence="2" id="KW-1017">Isopeptide bond</keyword>
<dbReference type="GO" id="GO:0005634">
    <property type="term" value="C:nucleus"/>
    <property type="evidence" value="ECO:0007669"/>
    <property type="project" value="UniProtKB-SubCell"/>
</dbReference>
<keyword evidence="8" id="KW-1185">Reference proteome</keyword>
<evidence type="ECO:0000313" key="8">
    <source>
        <dbReference type="Proteomes" id="UP000271974"/>
    </source>
</evidence>
<dbReference type="Proteomes" id="UP000271974">
    <property type="component" value="Unassembled WGS sequence"/>
</dbReference>
<feature type="region of interest" description="Disordered" evidence="6">
    <location>
        <begin position="695"/>
        <end position="757"/>
    </location>
</feature>
<dbReference type="InterPro" id="IPR029448">
    <property type="entry name" value="FANCD2"/>
</dbReference>
<name>A0A3S1BFS3_ELYCH</name>
<reference evidence="7 8" key="1">
    <citation type="submission" date="2019-01" db="EMBL/GenBank/DDBJ databases">
        <title>A draft genome assembly of the solar-powered sea slug Elysia chlorotica.</title>
        <authorList>
            <person name="Cai H."/>
            <person name="Li Q."/>
            <person name="Fang X."/>
            <person name="Li J."/>
            <person name="Curtis N.E."/>
            <person name="Altenburger A."/>
            <person name="Shibata T."/>
            <person name="Feng M."/>
            <person name="Maeda T."/>
            <person name="Schwartz J.A."/>
            <person name="Shigenobu S."/>
            <person name="Lundholm N."/>
            <person name="Nishiyama T."/>
            <person name="Yang H."/>
            <person name="Hasebe M."/>
            <person name="Li S."/>
            <person name="Pierce S.K."/>
            <person name="Wang J."/>
        </authorList>
    </citation>
    <scope>NUCLEOTIDE SEQUENCE [LARGE SCALE GENOMIC DNA]</scope>
    <source>
        <strain evidence="7">EC2010</strain>
        <tissue evidence="7">Whole organism of an adult</tissue>
    </source>
</reference>
<dbReference type="GO" id="GO:0031573">
    <property type="term" value="P:mitotic intra-S DNA damage checkpoint signaling"/>
    <property type="evidence" value="ECO:0007669"/>
    <property type="project" value="TreeGrafter"/>
</dbReference>
<feature type="region of interest" description="Disordered" evidence="6">
    <location>
        <begin position="1266"/>
        <end position="1332"/>
    </location>
</feature>
<feature type="compositionally biased region" description="Acidic residues" evidence="6">
    <location>
        <begin position="1278"/>
        <end position="1310"/>
    </location>
</feature>
<accession>A0A3S1BFS3</accession>
<feature type="compositionally biased region" description="Polar residues" evidence="6">
    <location>
        <begin position="1313"/>
        <end position="1326"/>
    </location>
</feature>
<keyword evidence="3" id="KW-0832">Ubl conjugation</keyword>
<organism evidence="7 8">
    <name type="scientific">Elysia chlorotica</name>
    <name type="common">Eastern emerald elysia</name>
    <name type="synonym">Sea slug</name>
    <dbReference type="NCBI Taxonomy" id="188477"/>
    <lineage>
        <taxon>Eukaryota</taxon>
        <taxon>Metazoa</taxon>
        <taxon>Spiralia</taxon>
        <taxon>Lophotrochozoa</taxon>
        <taxon>Mollusca</taxon>
        <taxon>Gastropoda</taxon>
        <taxon>Heterobranchia</taxon>
        <taxon>Euthyneura</taxon>
        <taxon>Panpulmonata</taxon>
        <taxon>Sacoglossa</taxon>
        <taxon>Placobranchoidea</taxon>
        <taxon>Plakobranchidae</taxon>
        <taxon>Elysia</taxon>
    </lineage>
</organism>